<feature type="transmembrane region" description="Helical" evidence="7">
    <location>
        <begin position="448"/>
        <end position="467"/>
    </location>
</feature>
<feature type="transmembrane region" description="Helical" evidence="7">
    <location>
        <begin position="71"/>
        <end position="94"/>
    </location>
</feature>
<dbReference type="PROSITE" id="PS50850">
    <property type="entry name" value="MFS"/>
    <property type="match status" value="1"/>
</dbReference>
<dbReference type="Proteomes" id="UP000184073">
    <property type="component" value="Unassembled WGS sequence"/>
</dbReference>
<dbReference type="VEuPathDB" id="FungiDB:ASPVEDRAFT_167888"/>
<dbReference type="SUPFAM" id="SSF103473">
    <property type="entry name" value="MFS general substrate transporter"/>
    <property type="match status" value="1"/>
</dbReference>
<dbReference type="InterPro" id="IPR036259">
    <property type="entry name" value="MFS_trans_sf"/>
</dbReference>
<dbReference type="GO" id="GO:0005351">
    <property type="term" value="F:carbohydrate:proton symporter activity"/>
    <property type="evidence" value="ECO:0007669"/>
    <property type="project" value="TreeGrafter"/>
</dbReference>
<feature type="transmembrane region" description="Helical" evidence="7">
    <location>
        <begin position="347"/>
        <end position="366"/>
    </location>
</feature>
<dbReference type="InterPro" id="IPR050360">
    <property type="entry name" value="MFS_Sugar_Transporters"/>
</dbReference>
<feature type="transmembrane region" description="Helical" evidence="7">
    <location>
        <begin position="281"/>
        <end position="308"/>
    </location>
</feature>
<dbReference type="FunFam" id="1.20.1250.20:FF:000117">
    <property type="entry name" value="MFS hexose transporter"/>
    <property type="match status" value="1"/>
</dbReference>
<feature type="transmembrane region" description="Helical" evidence="7">
    <location>
        <begin position="320"/>
        <end position="340"/>
    </location>
</feature>
<evidence type="ECO:0000256" key="6">
    <source>
        <dbReference type="SAM" id="MobiDB-lite"/>
    </source>
</evidence>
<feature type="transmembrane region" description="Helical" evidence="7">
    <location>
        <begin position="160"/>
        <end position="181"/>
    </location>
</feature>
<organism evidence="9 10">
    <name type="scientific">Aspergillus versicolor CBS 583.65</name>
    <dbReference type="NCBI Taxonomy" id="1036611"/>
    <lineage>
        <taxon>Eukaryota</taxon>
        <taxon>Fungi</taxon>
        <taxon>Dikarya</taxon>
        <taxon>Ascomycota</taxon>
        <taxon>Pezizomycotina</taxon>
        <taxon>Eurotiomycetes</taxon>
        <taxon>Eurotiomycetidae</taxon>
        <taxon>Eurotiales</taxon>
        <taxon>Aspergillaceae</taxon>
        <taxon>Aspergillus</taxon>
        <taxon>Aspergillus subgen. Nidulantes</taxon>
    </lineage>
</organism>
<feature type="transmembrane region" description="Helical" evidence="7">
    <location>
        <begin position="126"/>
        <end position="148"/>
    </location>
</feature>
<dbReference type="OrthoDB" id="6133115at2759"/>
<dbReference type="InterPro" id="IPR005829">
    <property type="entry name" value="Sugar_transporter_CS"/>
</dbReference>
<feature type="region of interest" description="Disordered" evidence="6">
    <location>
        <begin position="496"/>
        <end position="515"/>
    </location>
</feature>
<dbReference type="PANTHER" id="PTHR48022">
    <property type="entry name" value="PLASTIDIC GLUCOSE TRANSPORTER 4"/>
    <property type="match status" value="1"/>
</dbReference>
<dbReference type="InterPro" id="IPR005828">
    <property type="entry name" value="MFS_sugar_transport-like"/>
</dbReference>
<keyword evidence="10" id="KW-1185">Reference proteome</keyword>
<dbReference type="RefSeq" id="XP_040667546.1">
    <property type="nucleotide sequence ID" value="XM_040808662.1"/>
</dbReference>
<proteinExistence type="inferred from homology"/>
<feature type="domain" description="Major facilitator superfamily (MFS) profile" evidence="8">
    <location>
        <begin position="33"/>
        <end position="471"/>
    </location>
</feature>
<feature type="transmembrane region" description="Helical" evidence="7">
    <location>
        <begin position="193"/>
        <end position="212"/>
    </location>
</feature>
<dbReference type="AlphaFoldDB" id="A0A1L9PJT6"/>
<keyword evidence="5 7" id="KW-0472">Membrane</keyword>
<evidence type="ECO:0000256" key="2">
    <source>
        <dbReference type="ARBA" id="ARBA00010992"/>
    </source>
</evidence>
<feature type="transmembrane region" description="Helical" evidence="7">
    <location>
        <begin position="21"/>
        <end position="43"/>
    </location>
</feature>
<evidence type="ECO:0000256" key="7">
    <source>
        <dbReference type="SAM" id="Phobius"/>
    </source>
</evidence>
<dbReference type="EMBL" id="KV878128">
    <property type="protein sequence ID" value="OJJ01784.1"/>
    <property type="molecule type" value="Genomic_DNA"/>
</dbReference>
<dbReference type="PROSITE" id="PS00216">
    <property type="entry name" value="SUGAR_TRANSPORT_1"/>
    <property type="match status" value="1"/>
</dbReference>
<sequence length="515" mass="57012">METATENSELRIQALCTKESWWRVPHLVHLNLILMVPFVSSYIGGFDGSMLNGVQTVQQWKEDFDHPSGGILGLMVNMQTIGGVVALPIAPVIADRFGRRIPIFIGSIIIIGAAILQGSASNMAMFVAGRFFIGLGGMFVATASPPLLGELAYPAHRPVITALYNTTFYVGSIVAAWSTYGTFDMPNSWSWKIPSLLQGLVSIFQIIFIFFVPESPRWLIANGRTADATHILSKYHCGTEEPTALVQLQIAEITGAMEFERSLNSVSYLQFFETKGNRHRLFVVAALGFIIQWCGNQLISGYLALVLIDTGITNPETQNLINGALQIYNFVIATGSATLVDRLGRRFLFLTSTIGMLFSFAIWTALAARNQISEGHQGLGISVVVMVFVFYTFYNFAMSPLPIAYLVEVLPYTLRAKGLSVFNLAQICSGLFNGFVNPIALEALRWKYYIMFCCALLLWLFVIYFTFPETRGLTLEEVSRIFDGDQALAGAYEAKGEDLPETEHKDKVSAEVTRE</sequence>
<protein>
    <recommendedName>
        <fullName evidence="8">Major facilitator superfamily (MFS) profile domain-containing protein</fullName>
    </recommendedName>
</protein>
<comment type="similarity">
    <text evidence="2">Belongs to the major facilitator superfamily. Sugar transporter (TC 2.A.1.1) family.</text>
</comment>
<keyword evidence="3 7" id="KW-0812">Transmembrane</keyword>
<evidence type="ECO:0000256" key="1">
    <source>
        <dbReference type="ARBA" id="ARBA00004141"/>
    </source>
</evidence>
<evidence type="ECO:0000256" key="3">
    <source>
        <dbReference type="ARBA" id="ARBA00022692"/>
    </source>
</evidence>
<evidence type="ECO:0000256" key="4">
    <source>
        <dbReference type="ARBA" id="ARBA00022989"/>
    </source>
</evidence>
<dbReference type="PANTHER" id="PTHR48022:SF64">
    <property type="entry name" value="MAJOR FACILITATOR SUPERFAMILY (MFS) PROFILE DOMAIN-CONTAINING PROTEIN"/>
    <property type="match status" value="1"/>
</dbReference>
<feature type="transmembrane region" description="Helical" evidence="7">
    <location>
        <begin position="378"/>
        <end position="397"/>
    </location>
</feature>
<name>A0A1L9PJT6_ASPVE</name>
<reference evidence="10" key="1">
    <citation type="journal article" date="2017" name="Genome Biol.">
        <title>Comparative genomics reveals high biological diversity and specific adaptations in the industrially and medically important fungal genus Aspergillus.</title>
        <authorList>
            <person name="de Vries R.P."/>
            <person name="Riley R."/>
            <person name="Wiebenga A."/>
            <person name="Aguilar-Osorio G."/>
            <person name="Amillis S."/>
            <person name="Uchima C.A."/>
            <person name="Anderluh G."/>
            <person name="Asadollahi M."/>
            <person name="Askin M."/>
            <person name="Barry K."/>
            <person name="Battaglia E."/>
            <person name="Bayram O."/>
            <person name="Benocci T."/>
            <person name="Braus-Stromeyer S.A."/>
            <person name="Caldana C."/>
            <person name="Canovas D."/>
            <person name="Cerqueira G.C."/>
            <person name="Chen F."/>
            <person name="Chen W."/>
            <person name="Choi C."/>
            <person name="Clum A."/>
            <person name="Dos Santos R.A."/>
            <person name="Damasio A.R."/>
            <person name="Diallinas G."/>
            <person name="Emri T."/>
            <person name="Fekete E."/>
            <person name="Flipphi M."/>
            <person name="Freyberg S."/>
            <person name="Gallo A."/>
            <person name="Gournas C."/>
            <person name="Habgood R."/>
            <person name="Hainaut M."/>
            <person name="Harispe M.L."/>
            <person name="Henrissat B."/>
            <person name="Hilden K.S."/>
            <person name="Hope R."/>
            <person name="Hossain A."/>
            <person name="Karabika E."/>
            <person name="Karaffa L."/>
            <person name="Karanyi Z."/>
            <person name="Krasevec N."/>
            <person name="Kuo A."/>
            <person name="Kusch H."/>
            <person name="LaButti K."/>
            <person name="Lagendijk E.L."/>
            <person name="Lapidus A."/>
            <person name="Levasseur A."/>
            <person name="Lindquist E."/>
            <person name="Lipzen A."/>
            <person name="Logrieco A.F."/>
            <person name="MacCabe A."/>
            <person name="Maekelae M.R."/>
            <person name="Malavazi I."/>
            <person name="Melin P."/>
            <person name="Meyer V."/>
            <person name="Mielnichuk N."/>
            <person name="Miskei M."/>
            <person name="Molnar A.P."/>
            <person name="Mule G."/>
            <person name="Ngan C.Y."/>
            <person name="Orejas M."/>
            <person name="Orosz E."/>
            <person name="Ouedraogo J.P."/>
            <person name="Overkamp K.M."/>
            <person name="Park H.-S."/>
            <person name="Perrone G."/>
            <person name="Piumi F."/>
            <person name="Punt P.J."/>
            <person name="Ram A.F."/>
            <person name="Ramon A."/>
            <person name="Rauscher S."/>
            <person name="Record E."/>
            <person name="Riano-Pachon D.M."/>
            <person name="Robert V."/>
            <person name="Roehrig J."/>
            <person name="Ruller R."/>
            <person name="Salamov A."/>
            <person name="Salih N.S."/>
            <person name="Samson R.A."/>
            <person name="Sandor E."/>
            <person name="Sanguinetti M."/>
            <person name="Schuetze T."/>
            <person name="Sepcic K."/>
            <person name="Shelest E."/>
            <person name="Sherlock G."/>
            <person name="Sophianopoulou V."/>
            <person name="Squina F.M."/>
            <person name="Sun H."/>
            <person name="Susca A."/>
            <person name="Todd R.B."/>
            <person name="Tsang A."/>
            <person name="Unkles S.E."/>
            <person name="van de Wiele N."/>
            <person name="van Rossen-Uffink D."/>
            <person name="Oliveira J.V."/>
            <person name="Vesth T.C."/>
            <person name="Visser J."/>
            <person name="Yu J.-H."/>
            <person name="Zhou M."/>
            <person name="Andersen M.R."/>
            <person name="Archer D.B."/>
            <person name="Baker S.E."/>
            <person name="Benoit I."/>
            <person name="Brakhage A.A."/>
            <person name="Braus G.H."/>
            <person name="Fischer R."/>
            <person name="Frisvad J.C."/>
            <person name="Goldman G.H."/>
            <person name="Houbraken J."/>
            <person name="Oakley B."/>
            <person name="Pocsi I."/>
            <person name="Scazzocchio C."/>
            <person name="Seiboth B."/>
            <person name="vanKuyk P.A."/>
            <person name="Wortman J."/>
            <person name="Dyer P.S."/>
            <person name="Grigoriev I.V."/>
        </authorList>
    </citation>
    <scope>NUCLEOTIDE SEQUENCE [LARGE SCALE GENOMIC DNA]</scope>
    <source>
        <strain evidence="10">CBS 583.65</strain>
    </source>
</reference>
<dbReference type="Gene3D" id="1.20.1250.20">
    <property type="entry name" value="MFS general substrate transporter like domains"/>
    <property type="match status" value="1"/>
</dbReference>
<dbReference type="Pfam" id="PF00083">
    <property type="entry name" value="Sugar_tr"/>
    <property type="match status" value="1"/>
</dbReference>
<keyword evidence="4 7" id="KW-1133">Transmembrane helix</keyword>
<dbReference type="GeneID" id="63724173"/>
<feature type="transmembrane region" description="Helical" evidence="7">
    <location>
        <begin position="101"/>
        <end position="120"/>
    </location>
</feature>
<comment type="subcellular location">
    <subcellularLocation>
        <location evidence="1">Membrane</location>
        <topology evidence="1">Multi-pass membrane protein</topology>
    </subcellularLocation>
</comment>
<gene>
    <name evidence="9" type="ORF">ASPVEDRAFT_167888</name>
</gene>
<dbReference type="GO" id="GO:0016020">
    <property type="term" value="C:membrane"/>
    <property type="evidence" value="ECO:0007669"/>
    <property type="project" value="UniProtKB-SubCell"/>
</dbReference>
<feature type="transmembrane region" description="Helical" evidence="7">
    <location>
        <begin position="418"/>
        <end position="436"/>
    </location>
</feature>
<evidence type="ECO:0000313" key="10">
    <source>
        <dbReference type="Proteomes" id="UP000184073"/>
    </source>
</evidence>
<evidence type="ECO:0000259" key="8">
    <source>
        <dbReference type="PROSITE" id="PS50850"/>
    </source>
</evidence>
<evidence type="ECO:0000313" key="9">
    <source>
        <dbReference type="EMBL" id="OJJ01784.1"/>
    </source>
</evidence>
<evidence type="ECO:0000256" key="5">
    <source>
        <dbReference type="ARBA" id="ARBA00023136"/>
    </source>
</evidence>
<accession>A0A1L9PJT6</accession>
<dbReference type="InterPro" id="IPR020846">
    <property type="entry name" value="MFS_dom"/>
</dbReference>